<dbReference type="OrthoDB" id="9803914at2"/>
<keyword evidence="3 7" id="KW-0479">Metal-binding</keyword>
<dbReference type="InterPro" id="IPR005135">
    <property type="entry name" value="Endo/exonuclease/phosphatase"/>
</dbReference>
<dbReference type="GO" id="GO:0006281">
    <property type="term" value="P:DNA repair"/>
    <property type="evidence" value="ECO:0007669"/>
    <property type="project" value="InterPro"/>
</dbReference>
<dbReference type="AlphaFoldDB" id="J3YTE9"/>
<evidence type="ECO:0000256" key="7">
    <source>
        <dbReference type="PIRSR" id="PIRSR604808-2"/>
    </source>
</evidence>
<dbReference type="RefSeq" id="WP_014889025.1">
    <property type="nucleotide sequence ID" value="NC_018420.1"/>
</dbReference>
<dbReference type="PATRIC" id="fig|134287.3.peg.411"/>
<reference evidence="10 11" key="1">
    <citation type="journal article" date="2012" name="Mol. Biol. Evol.">
        <title>Genome reduction and co-evolution between the primary and secondary bacterial symbionts of psyllids.</title>
        <authorList>
            <person name="Sloan D.B."/>
            <person name="Moran N.A."/>
        </authorList>
    </citation>
    <scope>NUCLEOTIDE SEQUENCE [LARGE SCALE GENOMIC DNA]</scope>
    <source>
        <strain evidence="10">Hcub_S</strain>
    </source>
</reference>
<feature type="site" description="Transition state stabilizer" evidence="8">
    <location>
        <position position="153"/>
    </location>
</feature>
<accession>J3YTE9</accession>
<dbReference type="STRING" id="134287.A35E_00434"/>
<dbReference type="NCBIfam" id="NF008733">
    <property type="entry name" value="PRK11756.1"/>
    <property type="match status" value="1"/>
</dbReference>
<dbReference type="InterPro" id="IPR036691">
    <property type="entry name" value="Endo/exonu/phosph_ase_sf"/>
</dbReference>
<evidence type="ECO:0000256" key="6">
    <source>
        <dbReference type="PIRSR" id="PIRSR604808-1"/>
    </source>
</evidence>
<dbReference type="HOGENOM" id="CLU_027539_0_3_6"/>
<evidence type="ECO:0000256" key="3">
    <source>
        <dbReference type="ARBA" id="ARBA00022723"/>
    </source>
</evidence>
<feature type="domain" description="Endonuclease/exonuclease/phosphatase" evidence="9">
    <location>
        <begin position="4"/>
        <end position="259"/>
    </location>
</feature>
<feature type="binding site" evidence="7">
    <location>
        <position position="259"/>
    </location>
    <ligand>
        <name>Mg(2+)</name>
        <dbReference type="ChEBI" id="CHEBI:18420"/>
        <label>1</label>
    </ligand>
</feature>
<feature type="binding site" evidence="7">
    <location>
        <position position="151"/>
    </location>
    <ligand>
        <name>Mg(2+)</name>
        <dbReference type="ChEBI" id="CHEBI:18420"/>
        <label>1</label>
    </ligand>
</feature>
<dbReference type="PANTHER" id="PTHR43250:SF2">
    <property type="entry name" value="EXODEOXYRIBONUCLEASE III"/>
    <property type="match status" value="1"/>
</dbReference>
<feature type="binding site" evidence="7">
    <location>
        <position position="258"/>
    </location>
    <ligand>
        <name>Mg(2+)</name>
        <dbReference type="ChEBI" id="CHEBI:18420"/>
        <label>1</label>
    </ligand>
</feature>
<keyword evidence="5 7" id="KW-0460">Magnesium</keyword>
<proteinExistence type="inferred from homology"/>
<comment type="cofactor">
    <cofactor evidence="1">
        <name>Mn(2+)</name>
        <dbReference type="ChEBI" id="CHEBI:29035"/>
    </cofactor>
</comment>
<comment type="similarity">
    <text evidence="2">Belongs to the DNA repair enzymes AP/ExoA family.</text>
</comment>
<keyword evidence="11" id="KW-1185">Reference proteome</keyword>
<feature type="binding site" evidence="7">
    <location>
        <position position="34"/>
    </location>
    <ligand>
        <name>Mg(2+)</name>
        <dbReference type="ChEBI" id="CHEBI:18420"/>
        <label>1</label>
    </ligand>
</feature>
<dbReference type="InterPro" id="IPR004808">
    <property type="entry name" value="AP_endonuc_1"/>
</dbReference>
<dbReference type="PROSITE" id="PS00728">
    <property type="entry name" value="AP_NUCLEASE_F1_3"/>
    <property type="match status" value="1"/>
</dbReference>
<feature type="binding site" evidence="7">
    <location>
        <position position="7"/>
    </location>
    <ligand>
        <name>Mg(2+)</name>
        <dbReference type="ChEBI" id="CHEBI:18420"/>
        <label>1</label>
    </ligand>
</feature>
<dbReference type="NCBIfam" id="TIGR00633">
    <property type="entry name" value="xth"/>
    <property type="match status" value="1"/>
</dbReference>
<dbReference type="GO" id="GO:0008311">
    <property type="term" value="F:double-stranded DNA 3'-5' DNA exonuclease activity"/>
    <property type="evidence" value="ECO:0007669"/>
    <property type="project" value="InterPro"/>
</dbReference>
<keyword evidence="7" id="KW-0464">Manganese</keyword>
<feature type="active site" description="Proton donor/acceptor" evidence="6">
    <location>
        <position position="151"/>
    </location>
</feature>
<dbReference type="InterPro" id="IPR037493">
    <property type="entry name" value="ExoIII-like"/>
</dbReference>
<evidence type="ECO:0000256" key="4">
    <source>
        <dbReference type="ARBA" id="ARBA00022801"/>
    </source>
</evidence>
<evidence type="ECO:0000313" key="10">
    <source>
        <dbReference type="EMBL" id="AFP85728.1"/>
    </source>
</evidence>
<dbReference type="GO" id="GO:0003677">
    <property type="term" value="F:DNA binding"/>
    <property type="evidence" value="ECO:0007669"/>
    <property type="project" value="InterPro"/>
</dbReference>
<feature type="site" description="Important for catalytic activity" evidence="8">
    <location>
        <position position="229"/>
    </location>
</feature>
<dbReference type="InterPro" id="IPR020848">
    <property type="entry name" value="AP_endonuclease_F1_CS"/>
</dbReference>
<dbReference type="EMBL" id="CP003547">
    <property type="protein sequence ID" value="AFP85728.1"/>
    <property type="molecule type" value="Genomic_DNA"/>
</dbReference>
<evidence type="ECO:0000256" key="5">
    <source>
        <dbReference type="ARBA" id="ARBA00022842"/>
    </source>
</evidence>
<protein>
    <submittedName>
        <fullName evidence="10">Exodeoxyribonuclease III</fullName>
    </submittedName>
</protein>
<dbReference type="CDD" id="cd09086">
    <property type="entry name" value="ExoIII-like_AP-endo"/>
    <property type="match status" value="1"/>
</dbReference>
<feature type="active site" evidence="6">
    <location>
        <position position="109"/>
    </location>
</feature>
<keyword evidence="4" id="KW-0378">Hydrolase</keyword>
<comment type="cofactor">
    <cofactor evidence="7">
        <name>Mg(2+)</name>
        <dbReference type="ChEBI" id="CHEBI:18420"/>
    </cofactor>
    <cofactor evidence="7">
        <name>Mn(2+)</name>
        <dbReference type="ChEBI" id="CHEBI:29035"/>
    </cofactor>
    <text evidence="7">Probably binds two magnesium or manganese ions per subunit.</text>
</comment>
<dbReference type="Proteomes" id="UP000003937">
    <property type="component" value="Chromosome"/>
</dbReference>
<name>J3YTE9_9ENTR</name>
<feature type="binding site" evidence="7">
    <location>
        <position position="153"/>
    </location>
    <ligand>
        <name>Mg(2+)</name>
        <dbReference type="ChEBI" id="CHEBI:18420"/>
        <label>1</label>
    </ligand>
</feature>
<sequence length="268" mass="31426">MKFLSFNINGLRARLHQLDAIIRTLDPEIIGLQETKVHDNMFPVKEISRYGYHSYYHGQKGHYGVALLSKKKPLAIYRGLNTDTSEAQCRIIIGKFFTKQGILTVLNGYFPQGENRNHPIKFPAKERFYIDVQEYIEHYYQNDSLLVIMGDMNICPNDIDIGISKESRKRWIRTGKCAFLAEERVWIHRLLSWGLIDTYRHVNPDKNNCYSWFDYRSRGFYKNSGLRIDLLLASKPMIKLIRKSGIDYNIRAMDKPSDHAPVWTNFEL</sequence>
<dbReference type="KEGG" id="sehc:A35E_00434"/>
<evidence type="ECO:0000313" key="11">
    <source>
        <dbReference type="Proteomes" id="UP000003937"/>
    </source>
</evidence>
<feature type="active site" description="Proton acceptor" evidence="6">
    <location>
        <position position="259"/>
    </location>
</feature>
<evidence type="ECO:0000256" key="2">
    <source>
        <dbReference type="ARBA" id="ARBA00007092"/>
    </source>
</evidence>
<feature type="site" description="Interaction with DNA substrate" evidence="8">
    <location>
        <position position="259"/>
    </location>
</feature>
<dbReference type="GO" id="GO:0046872">
    <property type="term" value="F:metal ion binding"/>
    <property type="evidence" value="ECO:0007669"/>
    <property type="project" value="UniProtKB-KW"/>
</dbReference>
<dbReference type="PROSITE" id="PS00727">
    <property type="entry name" value="AP_NUCLEASE_F1_2"/>
    <property type="match status" value="1"/>
</dbReference>
<dbReference type="NCBIfam" id="TIGR00195">
    <property type="entry name" value="exoDNase_III"/>
    <property type="match status" value="1"/>
</dbReference>
<evidence type="ECO:0000256" key="1">
    <source>
        <dbReference type="ARBA" id="ARBA00001936"/>
    </source>
</evidence>
<organism evidence="10 11">
    <name type="scientific">secondary endosymbiont of Heteropsylla cubana</name>
    <dbReference type="NCBI Taxonomy" id="134287"/>
    <lineage>
        <taxon>Bacteria</taxon>
        <taxon>Pseudomonadati</taxon>
        <taxon>Pseudomonadota</taxon>
        <taxon>Gammaproteobacteria</taxon>
        <taxon>Enterobacterales</taxon>
        <taxon>Enterobacteriaceae</taxon>
        <taxon>aphid secondary symbionts</taxon>
    </lineage>
</organism>
<evidence type="ECO:0000259" key="9">
    <source>
        <dbReference type="Pfam" id="PF03372"/>
    </source>
</evidence>
<dbReference type="Gene3D" id="3.60.10.10">
    <property type="entry name" value="Endonuclease/exonuclease/phosphatase"/>
    <property type="match status" value="1"/>
</dbReference>
<gene>
    <name evidence="10" type="ORF">A35E_00434</name>
</gene>
<dbReference type="Pfam" id="PF03372">
    <property type="entry name" value="Exo_endo_phos"/>
    <property type="match status" value="1"/>
</dbReference>
<dbReference type="PROSITE" id="PS51435">
    <property type="entry name" value="AP_NUCLEASE_F1_4"/>
    <property type="match status" value="1"/>
</dbReference>
<dbReference type="SUPFAM" id="SSF56219">
    <property type="entry name" value="DNase I-like"/>
    <property type="match status" value="1"/>
</dbReference>
<evidence type="ECO:0000256" key="8">
    <source>
        <dbReference type="PIRSR" id="PIRSR604808-3"/>
    </source>
</evidence>
<dbReference type="PANTHER" id="PTHR43250">
    <property type="entry name" value="EXODEOXYRIBONUCLEASE III"/>
    <property type="match status" value="1"/>
</dbReference>
<dbReference type="GO" id="GO:0004519">
    <property type="term" value="F:endonuclease activity"/>
    <property type="evidence" value="ECO:0007669"/>
    <property type="project" value="InterPro"/>
</dbReference>